<dbReference type="Proteomes" id="UP000814033">
    <property type="component" value="Unassembled WGS sequence"/>
</dbReference>
<reference evidence="1" key="2">
    <citation type="journal article" date="2022" name="New Phytol.">
        <title>Evolutionary transition to the ectomycorrhizal habit in the genomes of a hyperdiverse lineage of mushroom-forming fungi.</title>
        <authorList>
            <person name="Looney B."/>
            <person name="Miyauchi S."/>
            <person name="Morin E."/>
            <person name="Drula E."/>
            <person name="Courty P.E."/>
            <person name="Kohler A."/>
            <person name="Kuo A."/>
            <person name="LaButti K."/>
            <person name="Pangilinan J."/>
            <person name="Lipzen A."/>
            <person name="Riley R."/>
            <person name="Andreopoulos W."/>
            <person name="He G."/>
            <person name="Johnson J."/>
            <person name="Nolan M."/>
            <person name="Tritt A."/>
            <person name="Barry K.W."/>
            <person name="Grigoriev I.V."/>
            <person name="Nagy L.G."/>
            <person name="Hibbett D."/>
            <person name="Henrissat B."/>
            <person name="Matheny P.B."/>
            <person name="Labbe J."/>
            <person name="Martin F.M."/>
        </authorList>
    </citation>
    <scope>NUCLEOTIDE SEQUENCE</scope>
    <source>
        <strain evidence="1">FP105234-sp</strain>
    </source>
</reference>
<gene>
    <name evidence="1" type="ORF">FA95DRAFT_1607274</name>
</gene>
<dbReference type="EMBL" id="MU275937">
    <property type="protein sequence ID" value="KAI0045974.1"/>
    <property type="molecule type" value="Genomic_DNA"/>
</dbReference>
<name>A0ACB8RPP6_9AGAM</name>
<reference evidence="1" key="1">
    <citation type="submission" date="2021-02" db="EMBL/GenBank/DDBJ databases">
        <authorList>
            <consortium name="DOE Joint Genome Institute"/>
            <person name="Ahrendt S."/>
            <person name="Looney B.P."/>
            <person name="Miyauchi S."/>
            <person name="Morin E."/>
            <person name="Drula E."/>
            <person name="Courty P.E."/>
            <person name="Chicoki N."/>
            <person name="Fauchery L."/>
            <person name="Kohler A."/>
            <person name="Kuo A."/>
            <person name="Labutti K."/>
            <person name="Pangilinan J."/>
            <person name="Lipzen A."/>
            <person name="Riley R."/>
            <person name="Andreopoulos W."/>
            <person name="He G."/>
            <person name="Johnson J."/>
            <person name="Barry K.W."/>
            <person name="Grigoriev I.V."/>
            <person name="Nagy L."/>
            <person name="Hibbett D."/>
            <person name="Henrissat B."/>
            <person name="Matheny P.B."/>
            <person name="Labbe J."/>
            <person name="Martin F."/>
        </authorList>
    </citation>
    <scope>NUCLEOTIDE SEQUENCE</scope>
    <source>
        <strain evidence="1">FP105234-sp</strain>
    </source>
</reference>
<comment type="caution">
    <text evidence="1">The sequence shown here is derived from an EMBL/GenBank/DDBJ whole genome shotgun (WGS) entry which is preliminary data.</text>
</comment>
<keyword evidence="2" id="KW-1185">Reference proteome</keyword>
<evidence type="ECO:0000313" key="1">
    <source>
        <dbReference type="EMBL" id="KAI0045974.1"/>
    </source>
</evidence>
<proteinExistence type="predicted"/>
<protein>
    <submittedName>
        <fullName evidence="1">Uncharacterized protein</fullName>
    </submittedName>
</protein>
<accession>A0ACB8RPP6</accession>
<evidence type="ECO:0000313" key="2">
    <source>
        <dbReference type="Proteomes" id="UP000814033"/>
    </source>
</evidence>
<organism evidence="1 2">
    <name type="scientific">Auriscalpium vulgare</name>
    <dbReference type="NCBI Taxonomy" id="40419"/>
    <lineage>
        <taxon>Eukaryota</taxon>
        <taxon>Fungi</taxon>
        <taxon>Dikarya</taxon>
        <taxon>Basidiomycota</taxon>
        <taxon>Agaricomycotina</taxon>
        <taxon>Agaricomycetes</taxon>
        <taxon>Russulales</taxon>
        <taxon>Auriscalpiaceae</taxon>
        <taxon>Auriscalpium</taxon>
    </lineage>
</organism>
<sequence length="357" mass="40472">MASPLAHSDDGRPKKRQRTDQDAAGAQPTIKKSDVVWLSDGNLIIRTIKVPQDSPAISHTLYRVHKSVLAIHCGVFAAMFDGDQAAFEAVSERWEGVPLMELPDVAEDVEVFLDAMYHPKRLREHLPTHGYGDLYDYRCLKFPAFYTGILALATKYDAQAMREQVITALTMLWPKTCSDWDEAESILGAQYREPGRFIRLATTYHIPHVLPALFYDLARATEASLSTMDPEERAVYEEDLALLLPGEMRRLILGKVALREVVEAQAAIYKGSDSPCLCAPDRTPGCIRKGRTWWEKRARNLAGPDWLKALQLDDNFIGRQDEKSVCYNRRKSLTGWNWELREEIWAALPAIFGIPVW</sequence>